<dbReference type="AlphaFoldDB" id="A0AAQ3KVT0"/>
<dbReference type="EMBL" id="CP136897">
    <property type="protein sequence ID" value="WOL15619.1"/>
    <property type="molecule type" value="Genomic_DNA"/>
</dbReference>
<keyword evidence="5" id="KW-1185">Reference proteome</keyword>
<name>A0AAQ3KVT0_9LILI</name>
<evidence type="ECO:0000256" key="3">
    <source>
        <dbReference type="SAM" id="SignalP"/>
    </source>
</evidence>
<dbReference type="Proteomes" id="UP001327560">
    <property type="component" value="Chromosome 8"/>
</dbReference>
<feature type="chain" id="PRO_5042876750" evidence="3">
    <location>
        <begin position="21"/>
        <end position="245"/>
    </location>
</feature>
<feature type="coiled-coil region" evidence="1">
    <location>
        <begin position="125"/>
        <end position="152"/>
    </location>
</feature>
<organism evidence="4 5">
    <name type="scientific">Canna indica</name>
    <name type="common">Indian-shot</name>
    <dbReference type="NCBI Taxonomy" id="4628"/>
    <lineage>
        <taxon>Eukaryota</taxon>
        <taxon>Viridiplantae</taxon>
        <taxon>Streptophyta</taxon>
        <taxon>Embryophyta</taxon>
        <taxon>Tracheophyta</taxon>
        <taxon>Spermatophyta</taxon>
        <taxon>Magnoliopsida</taxon>
        <taxon>Liliopsida</taxon>
        <taxon>Zingiberales</taxon>
        <taxon>Cannaceae</taxon>
        <taxon>Canna</taxon>
    </lineage>
</organism>
<keyword evidence="2" id="KW-0472">Membrane</keyword>
<keyword evidence="3" id="KW-0732">Signal</keyword>
<keyword evidence="2" id="KW-0812">Transmembrane</keyword>
<keyword evidence="1" id="KW-0175">Coiled coil</keyword>
<accession>A0AAQ3KVT0</accession>
<evidence type="ECO:0000256" key="2">
    <source>
        <dbReference type="SAM" id="Phobius"/>
    </source>
</evidence>
<reference evidence="4 5" key="1">
    <citation type="submission" date="2023-10" db="EMBL/GenBank/DDBJ databases">
        <title>Chromosome-scale genome assembly provides insights into flower coloration mechanisms of Canna indica.</title>
        <authorList>
            <person name="Li C."/>
        </authorList>
    </citation>
    <scope>NUCLEOTIDE SEQUENCE [LARGE SCALE GENOMIC DNA]</scope>
    <source>
        <tissue evidence="4">Flower</tissue>
    </source>
</reference>
<keyword evidence="2" id="KW-1133">Transmembrane helix</keyword>
<gene>
    <name evidence="4" type="ORF">Cni_G24400</name>
</gene>
<proteinExistence type="predicted"/>
<evidence type="ECO:0000256" key="1">
    <source>
        <dbReference type="SAM" id="Coils"/>
    </source>
</evidence>
<evidence type="ECO:0000313" key="5">
    <source>
        <dbReference type="Proteomes" id="UP001327560"/>
    </source>
</evidence>
<sequence length="245" mass="27836">MVMLRTLGWFTEILIGSLFAKLCDHAVHQLWVQQGLHQVDDLMIPDVVRSTSPSPLNIPINPNSIRSAEELLVQLKSTVSDADDLLCEFQRQVLGRRRKKRRSSLYALMILGQLFMSRRPDTLDDQELVRKMREIQRRLDDLAEAVDQVMSSSSSSTSRGGSAGHFSVESREFALERGRKMKKELTTMGPSVDESEMVIAIAAREAKMTVSIIGLVMTYICVWCWMFAKSQRICLIPKSLLDYLE</sequence>
<feature type="transmembrane region" description="Helical" evidence="2">
    <location>
        <begin position="208"/>
        <end position="228"/>
    </location>
</feature>
<protein>
    <submittedName>
        <fullName evidence="4">Disease resistance protein RGA1</fullName>
    </submittedName>
</protein>
<feature type="signal peptide" evidence="3">
    <location>
        <begin position="1"/>
        <end position="20"/>
    </location>
</feature>
<evidence type="ECO:0000313" key="4">
    <source>
        <dbReference type="EMBL" id="WOL15619.1"/>
    </source>
</evidence>